<organism evidence="1 2">
    <name type="scientific">Vaccinium darrowii</name>
    <dbReference type="NCBI Taxonomy" id="229202"/>
    <lineage>
        <taxon>Eukaryota</taxon>
        <taxon>Viridiplantae</taxon>
        <taxon>Streptophyta</taxon>
        <taxon>Embryophyta</taxon>
        <taxon>Tracheophyta</taxon>
        <taxon>Spermatophyta</taxon>
        <taxon>Magnoliopsida</taxon>
        <taxon>eudicotyledons</taxon>
        <taxon>Gunneridae</taxon>
        <taxon>Pentapetalae</taxon>
        <taxon>asterids</taxon>
        <taxon>Ericales</taxon>
        <taxon>Ericaceae</taxon>
        <taxon>Vaccinioideae</taxon>
        <taxon>Vaccinieae</taxon>
        <taxon>Vaccinium</taxon>
    </lineage>
</organism>
<dbReference type="EMBL" id="CM037154">
    <property type="protein sequence ID" value="KAH7861783.1"/>
    <property type="molecule type" value="Genomic_DNA"/>
</dbReference>
<reference evidence="1 2" key="1">
    <citation type="journal article" date="2021" name="Hortic Res">
        <title>High-quality reference genome and annotation aids understanding of berry development for evergreen blueberry (Vaccinium darrowii).</title>
        <authorList>
            <person name="Yu J."/>
            <person name="Hulse-Kemp A.M."/>
            <person name="Babiker E."/>
            <person name="Staton M."/>
        </authorList>
    </citation>
    <scope>NUCLEOTIDE SEQUENCE [LARGE SCALE GENOMIC DNA]</scope>
    <source>
        <strain evidence="2">cv. NJ 8807/NJ 8810</strain>
        <tissue evidence="1">Young leaf</tissue>
    </source>
</reference>
<evidence type="ECO:0000313" key="1">
    <source>
        <dbReference type="EMBL" id="KAH7861783.1"/>
    </source>
</evidence>
<keyword evidence="2" id="KW-1185">Reference proteome</keyword>
<sequence>MSRLSTSRSNISGTISPAFANLTSLTSLRLNDNNLTSSIPDVLATDLPRLVFLDVSNNNLSGKVPVFPSTVKFLAAGNDDLLLGCSDGSGSSTNSPTSEDEPNGFGSSTNSPTPEEASKMATFFMVLILVIIAMGLLFIYG</sequence>
<name>A0ACB7Z8R8_9ERIC</name>
<evidence type="ECO:0000313" key="2">
    <source>
        <dbReference type="Proteomes" id="UP000828048"/>
    </source>
</evidence>
<protein>
    <submittedName>
        <fullName evidence="1">Uncharacterized protein</fullName>
    </submittedName>
</protein>
<comment type="caution">
    <text evidence="1">The sequence shown here is derived from an EMBL/GenBank/DDBJ whole genome shotgun (WGS) entry which is preliminary data.</text>
</comment>
<proteinExistence type="predicted"/>
<gene>
    <name evidence="1" type="ORF">Vadar_030854</name>
</gene>
<accession>A0ACB7Z8R8</accession>
<dbReference type="Proteomes" id="UP000828048">
    <property type="component" value="Chromosome 4"/>
</dbReference>